<evidence type="ECO:0000256" key="9">
    <source>
        <dbReference type="ARBA" id="ARBA00076414"/>
    </source>
</evidence>
<keyword evidence="6 10" id="KW-0143">Chaperone</keyword>
<evidence type="ECO:0000256" key="3">
    <source>
        <dbReference type="ARBA" id="ARBA00011738"/>
    </source>
</evidence>
<evidence type="ECO:0000313" key="14">
    <source>
        <dbReference type="EMBL" id="AUR51772.1"/>
    </source>
</evidence>
<dbReference type="HAMAP" id="MF_01151">
    <property type="entry name" value="GrpE"/>
    <property type="match status" value="1"/>
</dbReference>
<evidence type="ECO:0000256" key="8">
    <source>
        <dbReference type="ARBA" id="ARBA00072274"/>
    </source>
</evidence>
<name>A0A2I7N5Q9_9NEIS</name>
<dbReference type="Gene3D" id="3.90.20.20">
    <property type="match status" value="1"/>
</dbReference>
<gene>
    <name evidence="10" type="primary">grpE</name>
    <name evidence="14" type="ORF">CUN60_05510</name>
</gene>
<dbReference type="PRINTS" id="PR00773">
    <property type="entry name" value="GRPEPROTEIN"/>
</dbReference>
<feature type="compositionally biased region" description="Low complexity" evidence="13">
    <location>
        <begin position="1"/>
        <end position="11"/>
    </location>
</feature>
<dbReference type="SUPFAM" id="SSF58014">
    <property type="entry name" value="Coiled-coil domain of nucleotide exchange factor GrpE"/>
    <property type="match status" value="1"/>
</dbReference>
<keyword evidence="5 10" id="KW-0346">Stress response</keyword>
<dbReference type="GO" id="GO:0051087">
    <property type="term" value="F:protein-folding chaperone binding"/>
    <property type="evidence" value="ECO:0007669"/>
    <property type="project" value="InterPro"/>
</dbReference>
<dbReference type="KEGG" id="nba:CUN60_05510"/>
<comment type="subunit">
    <text evidence="3 10">Homodimer.</text>
</comment>
<evidence type="ECO:0000256" key="6">
    <source>
        <dbReference type="ARBA" id="ARBA00023186"/>
    </source>
</evidence>
<evidence type="ECO:0000256" key="10">
    <source>
        <dbReference type="HAMAP-Rule" id="MF_01151"/>
    </source>
</evidence>
<evidence type="ECO:0000256" key="11">
    <source>
        <dbReference type="RuleBase" id="RU000639"/>
    </source>
</evidence>
<evidence type="ECO:0000256" key="4">
    <source>
        <dbReference type="ARBA" id="ARBA00022490"/>
    </source>
</evidence>
<comment type="function">
    <text evidence="7 10 11">Participates actively in the response to hyperosmotic and heat shock by preventing the aggregation of stress-denatured proteins, in association with DnaK and GrpE. It is the nucleotide exchange factor for DnaK and may function as a thermosensor. Unfolded proteins bind initially to DnaJ; upon interaction with the DnaJ-bound protein, DnaK hydrolyzes its bound ATP, resulting in the formation of a stable complex. GrpE releases ADP from DnaK; ATP binding to DnaK triggers the release of the substrate protein, thus completing the reaction cycle. Several rounds of ATP-dependent interactions between DnaJ, DnaK and GrpE are required for fully efficient folding.</text>
</comment>
<evidence type="ECO:0000256" key="7">
    <source>
        <dbReference type="ARBA" id="ARBA00053401"/>
    </source>
</evidence>
<accession>A0A2I7N5Q9</accession>
<dbReference type="GO" id="GO:0000774">
    <property type="term" value="F:adenyl-nucleotide exchange factor activity"/>
    <property type="evidence" value="ECO:0007669"/>
    <property type="project" value="InterPro"/>
</dbReference>
<proteinExistence type="inferred from homology"/>
<dbReference type="NCBIfam" id="NF010737">
    <property type="entry name" value="PRK14139.1"/>
    <property type="match status" value="1"/>
</dbReference>
<dbReference type="GO" id="GO:0042803">
    <property type="term" value="F:protein homodimerization activity"/>
    <property type="evidence" value="ECO:0007669"/>
    <property type="project" value="InterPro"/>
</dbReference>
<dbReference type="InterPro" id="IPR009012">
    <property type="entry name" value="GrpE_head"/>
</dbReference>
<comment type="subcellular location">
    <subcellularLocation>
        <location evidence="1 10">Cytoplasm</location>
    </subcellularLocation>
</comment>
<keyword evidence="4 10" id="KW-0963">Cytoplasm</keyword>
<dbReference type="AlphaFoldDB" id="A0A2I7N5Q9"/>
<evidence type="ECO:0000256" key="12">
    <source>
        <dbReference type="RuleBase" id="RU004478"/>
    </source>
</evidence>
<evidence type="ECO:0000256" key="13">
    <source>
        <dbReference type="SAM" id="MobiDB-lite"/>
    </source>
</evidence>
<organism evidence="14 15">
    <name type="scientific">Aquella oligotrophica</name>
    <dbReference type="NCBI Taxonomy" id="2067065"/>
    <lineage>
        <taxon>Bacteria</taxon>
        <taxon>Pseudomonadati</taxon>
        <taxon>Pseudomonadota</taxon>
        <taxon>Betaproteobacteria</taxon>
        <taxon>Neisseriales</taxon>
        <taxon>Neisseriaceae</taxon>
        <taxon>Aquella</taxon>
    </lineage>
</organism>
<protein>
    <recommendedName>
        <fullName evidence="8 10">Protein GrpE</fullName>
    </recommendedName>
    <alternativeName>
        <fullName evidence="9 10">HSP-70 cofactor</fullName>
    </alternativeName>
</protein>
<dbReference type="OrthoDB" id="9789811at2"/>
<dbReference type="PANTHER" id="PTHR21237:SF23">
    <property type="entry name" value="GRPE PROTEIN HOMOLOG, MITOCHONDRIAL"/>
    <property type="match status" value="1"/>
</dbReference>
<sequence>MENNNQQNHNQTNEEDIDSSVKSETTENITENLEEIVKEEIDQVAKLEAEISELKDNNLRLVAEMQNTQRRSQDEIKKARDYAISNFAKEIITVKDYLEMALKDQSGNFEMLKMGVDLTLQQLVKVFESHQVKEINPQPKEKLDANLHQAMNVVEEHDQEPNTIVAVMQKGYMLNGRVLRAAMVSVAK</sequence>
<dbReference type="SUPFAM" id="SSF51064">
    <property type="entry name" value="Head domain of nucleotide exchange factor GrpE"/>
    <property type="match status" value="1"/>
</dbReference>
<dbReference type="Pfam" id="PF01025">
    <property type="entry name" value="GrpE"/>
    <property type="match status" value="1"/>
</dbReference>
<evidence type="ECO:0000256" key="5">
    <source>
        <dbReference type="ARBA" id="ARBA00023016"/>
    </source>
</evidence>
<feature type="region of interest" description="Disordered" evidence="13">
    <location>
        <begin position="1"/>
        <end position="31"/>
    </location>
</feature>
<dbReference type="EMBL" id="CP024847">
    <property type="protein sequence ID" value="AUR51772.1"/>
    <property type="molecule type" value="Genomic_DNA"/>
</dbReference>
<dbReference type="RefSeq" id="WP_102951071.1">
    <property type="nucleotide sequence ID" value="NZ_CP024847.1"/>
</dbReference>
<reference evidence="15" key="1">
    <citation type="submission" date="2017-11" db="EMBL/GenBank/DDBJ databases">
        <authorList>
            <person name="Chan K.G."/>
            <person name="Lee L.S."/>
        </authorList>
    </citation>
    <scope>NUCLEOTIDE SEQUENCE [LARGE SCALE GENOMIC DNA]</scope>
    <source>
        <strain evidence="15">DSM 100970</strain>
    </source>
</reference>
<dbReference type="GO" id="GO:0051082">
    <property type="term" value="F:unfolded protein binding"/>
    <property type="evidence" value="ECO:0007669"/>
    <property type="project" value="TreeGrafter"/>
</dbReference>
<dbReference type="Proteomes" id="UP000236655">
    <property type="component" value="Chromosome"/>
</dbReference>
<evidence type="ECO:0000313" key="15">
    <source>
        <dbReference type="Proteomes" id="UP000236655"/>
    </source>
</evidence>
<dbReference type="FunFam" id="2.30.22.10:FF:000001">
    <property type="entry name" value="Protein GrpE"/>
    <property type="match status" value="1"/>
</dbReference>
<dbReference type="CDD" id="cd00446">
    <property type="entry name" value="GrpE"/>
    <property type="match status" value="1"/>
</dbReference>
<evidence type="ECO:0000256" key="1">
    <source>
        <dbReference type="ARBA" id="ARBA00004496"/>
    </source>
</evidence>
<dbReference type="InterPro" id="IPR000740">
    <property type="entry name" value="GrpE"/>
</dbReference>
<dbReference type="PROSITE" id="PS01071">
    <property type="entry name" value="GRPE"/>
    <property type="match status" value="1"/>
</dbReference>
<evidence type="ECO:0000256" key="2">
    <source>
        <dbReference type="ARBA" id="ARBA00009054"/>
    </source>
</evidence>
<keyword evidence="15" id="KW-1185">Reference proteome</keyword>
<dbReference type="NCBIfam" id="NF010738">
    <property type="entry name" value="PRK14140.1"/>
    <property type="match status" value="1"/>
</dbReference>
<dbReference type="PANTHER" id="PTHR21237">
    <property type="entry name" value="GRPE PROTEIN"/>
    <property type="match status" value="1"/>
</dbReference>
<dbReference type="GO" id="GO:0005829">
    <property type="term" value="C:cytosol"/>
    <property type="evidence" value="ECO:0007669"/>
    <property type="project" value="TreeGrafter"/>
</dbReference>
<dbReference type="Gene3D" id="2.30.22.10">
    <property type="entry name" value="Head domain of nucleotide exchange factor GrpE"/>
    <property type="match status" value="1"/>
</dbReference>
<comment type="similarity">
    <text evidence="2 10 12">Belongs to the GrpE family.</text>
</comment>
<dbReference type="InterPro" id="IPR013805">
    <property type="entry name" value="GrpE_CC"/>
</dbReference>
<dbReference type="GO" id="GO:0006457">
    <property type="term" value="P:protein folding"/>
    <property type="evidence" value="ECO:0007669"/>
    <property type="project" value="InterPro"/>
</dbReference>